<dbReference type="InterPro" id="IPR019979">
    <property type="entry name" value="Ribosomal_uS17_CS"/>
</dbReference>
<dbReference type="PANTHER" id="PTHR10744:SF1">
    <property type="entry name" value="SMALL RIBOSOMAL SUBUNIT PROTEIN US17M"/>
    <property type="match status" value="1"/>
</dbReference>
<dbReference type="Gene3D" id="2.40.50.140">
    <property type="entry name" value="Nucleic acid-binding proteins"/>
    <property type="match status" value="1"/>
</dbReference>
<dbReference type="EMBL" id="MHQK01000027">
    <property type="protein sequence ID" value="OHA01456.1"/>
    <property type="molecule type" value="Genomic_DNA"/>
</dbReference>
<evidence type="ECO:0000256" key="1">
    <source>
        <dbReference type="ARBA" id="ARBA00010254"/>
    </source>
</evidence>
<reference evidence="8 9" key="1">
    <citation type="journal article" date="2016" name="Nat. Commun.">
        <title>Thousands of microbial genomes shed light on interconnected biogeochemical processes in an aquifer system.</title>
        <authorList>
            <person name="Anantharaman K."/>
            <person name="Brown C.T."/>
            <person name="Hug L.A."/>
            <person name="Sharon I."/>
            <person name="Castelle C.J."/>
            <person name="Probst A.J."/>
            <person name="Thomas B.C."/>
            <person name="Singh A."/>
            <person name="Wilkins M.J."/>
            <person name="Karaoz U."/>
            <person name="Brodie E.L."/>
            <person name="Williams K.H."/>
            <person name="Hubbard S.S."/>
            <person name="Banfield J.F."/>
        </authorList>
    </citation>
    <scope>NUCLEOTIDE SEQUENCE [LARGE SCALE GENOMIC DNA]</scope>
</reference>
<dbReference type="NCBIfam" id="NF004123">
    <property type="entry name" value="PRK05610.1"/>
    <property type="match status" value="1"/>
</dbReference>
<dbReference type="Pfam" id="PF00366">
    <property type="entry name" value="Ribosomal_S17"/>
    <property type="match status" value="1"/>
</dbReference>
<dbReference type="CDD" id="cd00364">
    <property type="entry name" value="Ribosomal_uS17"/>
    <property type="match status" value="1"/>
</dbReference>
<keyword evidence="5 6" id="KW-0687">Ribonucleoprotein</keyword>
<dbReference type="AlphaFoldDB" id="A0A1G2KPY2"/>
<dbReference type="InterPro" id="IPR019984">
    <property type="entry name" value="Ribosomal_uS17_bact/chlr"/>
</dbReference>
<keyword evidence="2 6" id="KW-0699">rRNA-binding</keyword>
<evidence type="ECO:0000256" key="6">
    <source>
        <dbReference type="HAMAP-Rule" id="MF_01345"/>
    </source>
</evidence>
<dbReference type="GO" id="GO:0022627">
    <property type="term" value="C:cytosolic small ribosomal subunit"/>
    <property type="evidence" value="ECO:0007669"/>
    <property type="project" value="UniProtKB-UniRule"/>
</dbReference>
<name>A0A1G2KPY2_9BACT</name>
<sequence length="96" mass="11237">MAESIKIGRILRGVVVSDKMQNSIVVRVNRLKKHSKYLKYQKTHTKLIAHDQNNEAKIGDIVTIRESRPLSRRKRWVLREIVTRTADTQIQSDDQE</sequence>
<evidence type="ECO:0000313" key="8">
    <source>
        <dbReference type="EMBL" id="OHA01456.1"/>
    </source>
</evidence>
<keyword evidence="3 6" id="KW-0694">RNA-binding</keyword>
<keyword evidence="4 6" id="KW-0689">Ribosomal protein</keyword>
<comment type="similarity">
    <text evidence="1 6 7">Belongs to the universal ribosomal protein uS17 family.</text>
</comment>
<evidence type="ECO:0000256" key="7">
    <source>
        <dbReference type="RuleBase" id="RU003872"/>
    </source>
</evidence>
<dbReference type="InterPro" id="IPR012340">
    <property type="entry name" value="NA-bd_OB-fold"/>
</dbReference>
<dbReference type="GO" id="GO:0006412">
    <property type="term" value="P:translation"/>
    <property type="evidence" value="ECO:0007669"/>
    <property type="project" value="UniProtKB-UniRule"/>
</dbReference>
<dbReference type="Proteomes" id="UP000178710">
    <property type="component" value="Unassembled WGS sequence"/>
</dbReference>
<evidence type="ECO:0000256" key="2">
    <source>
        <dbReference type="ARBA" id="ARBA00022730"/>
    </source>
</evidence>
<comment type="subunit">
    <text evidence="6">Part of the 30S ribosomal subunit.</text>
</comment>
<comment type="caution">
    <text evidence="8">The sequence shown here is derived from an EMBL/GenBank/DDBJ whole genome shotgun (WGS) entry which is preliminary data.</text>
</comment>
<evidence type="ECO:0000256" key="3">
    <source>
        <dbReference type="ARBA" id="ARBA00022884"/>
    </source>
</evidence>
<dbReference type="HAMAP" id="MF_01345_B">
    <property type="entry name" value="Ribosomal_uS17_B"/>
    <property type="match status" value="1"/>
</dbReference>
<comment type="function">
    <text evidence="6">One of the primary rRNA binding proteins, it binds specifically to the 5'-end of 16S ribosomal RNA.</text>
</comment>
<dbReference type="GO" id="GO:0003735">
    <property type="term" value="F:structural constituent of ribosome"/>
    <property type="evidence" value="ECO:0007669"/>
    <property type="project" value="UniProtKB-UniRule"/>
</dbReference>
<dbReference type="InterPro" id="IPR000266">
    <property type="entry name" value="Ribosomal_uS17"/>
</dbReference>
<gene>
    <name evidence="6" type="primary">rpsQ</name>
    <name evidence="8" type="ORF">A3C12_03155</name>
</gene>
<dbReference type="PRINTS" id="PR00973">
    <property type="entry name" value="RIBOSOMALS17"/>
</dbReference>
<dbReference type="PANTHER" id="PTHR10744">
    <property type="entry name" value="40S RIBOSOMAL PROTEIN S11 FAMILY MEMBER"/>
    <property type="match status" value="1"/>
</dbReference>
<evidence type="ECO:0000256" key="4">
    <source>
        <dbReference type="ARBA" id="ARBA00022980"/>
    </source>
</evidence>
<evidence type="ECO:0000256" key="5">
    <source>
        <dbReference type="ARBA" id="ARBA00023274"/>
    </source>
</evidence>
<evidence type="ECO:0000313" key="9">
    <source>
        <dbReference type="Proteomes" id="UP000178710"/>
    </source>
</evidence>
<dbReference type="NCBIfam" id="TIGR03635">
    <property type="entry name" value="uS17_bact"/>
    <property type="match status" value="1"/>
</dbReference>
<dbReference type="PROSITE" id="PS00056">
    <property type="entry name" value="RIBOSOMAL_S17"/>
    <property type="match status" value="1"/>
</dbReference>
<proteinExistence type="inferred from homology"/>
<dbReference type="SUPFAM" id="SSF50249">
    <property type="entry name" value="Nucleic acid-binding proteins"/>
    <property type="match status" value="1"/>
</dbReference>
<dbReference type="GO" id="GO:0019843">
    <property type="term" value="F:rRNA binding"/>
    <property type="evidence" value="ECO:0007669"/>
    <property type="project" value="UniProtKB-UniRule"/>
</dbReference>
<protein>
    <recommendedName>
        <fullName evidence="6">Small ribosomal subunit protein uS17</fullName>
    </recommendedName>
</protein>
<accession>A0A1G2KPY2</accession>
<organism evidence="8 9">
    <name type="scientific">Candidatus Sungbacteria bacterium RIFCSPHIGHO2_02_FULL_49_20</name>
    <dbReference type="NCBI Taxonomy" id="1802272"/>
    <lineage>
        <taxon>Bacteria</taxon>
        <taxon>Candidatus Sungiibacteriota</taxon>
    </lineage>
</organism>